<dbReference type="AlphaFoldDB" id="A0A4Z2IDE1"/>
<protein>
    <submittedName>
        <fullName evidence="2">Uncharacterized protein</fullName>
    </submittedName>
</protein>
<keyword evidence="3" id="KW-1185">Reference proteome</keyword>
<feature type="region of interest" description="Disordered" evidence="1">
    <location>
        <begin position="84"/>
        <end position="103"/>
    </location>
</feature>
<proteinExistence type="predicted"/>
<name>A0A4Z2IDE1_9TELE</name>
<comment type="caution">
    <text evidence="2">The sequence shown here is derived from an EMBL/GenBank/DDBJ whole genome shotgun (WGS) entry which is preliminary data.</text>
</comment>
<evidence type="ECO:0000313" key="3">
    <source>
        <dbReference type="Proteomes" id="UP000314294"/>
    </source>
</evidence>
<sequence>MCKDSVSFRAFRFYPARFGPHLIGYLSHDLISEAGIGKSSLDDVVPKQVLLNPVQRWRLTMSSTAERSLMRRRILQAEQGFVPVRSHNDNHPQQKKKDHNKERKTAFQKAVYLWNRHVWMYLREAALVFQYAQYPMRLSGDEVEAGLVEAEGLRLPLDLLPHIHFCFSVQLTVSLKVTAFCRPSGDTCSSSATTLISCALTTAATS</sequence>
<evidence type="ECO:0000256" key="1">
    <source>
        <dbReference type="SAM" id="MobiDB-lite"/>
    </source>
</evidence>
<dbReference type="Proteomes" id="UP000314294">
    <property type="component" value="Unassembled WGS sequence"/>
</dbReference>
<evidence type="ECO:0000313" key="2">
    <source>
        <dbReference type="EMBL" id="TNN75927.1"/>
    </source>
</evidence>
<gene>
    <name evidence="2" type="ORF">EYF80_013897</name>
</gene>
<organism evidence="2 3">
    <name type="scientific">Liparis tanakae</name>
    <name type="common">Tanaka's snailfish</name>
    <dbReference type="NCBI Taxonomy" id="230148"/>
    <lineage>
        <taxon>Eukaryota</taxon>
        <taxon>Metazoa</taxon>
        <taxon>Chordata</taxon>
        <taxon>Craniata</taxon>
        <taxon>Vertebrata</taxon>
        <taxon>Euteleostomi</taxon>
        <taxon>Actinopterygii</taxon>
        <taxon>Neopterygii</taxon>
        <taxon>Teleostei</taxon>
        <taxon>Neoteleostei</taxon>
        <taxon>Acanthomorphata</taxon>
        <taxon>Eupercaria</taxon>
        <taxon>Perciformes</taxon>
        <taxon>Cottioidei</taxon>
        <taxon>Cottales</taxon>
        <taxon>Liparidae</taxon>
        <taxon>Liparis</taxon>
    </lineage>
</organism>
<reference evidence="2 3" key="1">
    <citation type="submission" date="2019-03" db="EMBL/GenBank/DDBJ databases">
        <title>First draft genome of Liparis tanakae, snailfish: a comprehensive survey of snailfish specific genes.</title>
        <authorList>
            <person name="Kim W."/>
            <person name="Song I."/>
            <person name="Jeong J.-H."/>
            <person name="Kim D."/>
            <person name="Kim S."/>
            <person name="Ryu S."/>
            <person name="Song J.Y."/>
            <person name="Lee S.K."/>
        </authorList>
    </citation>
    <scope>NUCLEOTIDE SEQUENCE [LARGE SCALE GENOMIC DNA]</scope>
    <source>
        <tissue evidence="2">Muscle</tissue>
    </source>
</reference>
<dbReference type="EMBL" id="SRLO01000098">
    <property type="protein sequence ID" value="TNN75927.1"/>
    <property type="molecule type" value="Genomic_DNA"/>
</dbReference>
<accession>A0A4Z2IDE1</accession>